<evidence type="ECO:0000256" key="8">
    <source>
        <dbReference type="ARBA" id="ARBA00022884"/>
    </source>
</evidence>
<accession>A0A194PN93</accession>
<dbReference type="CDD" id="cd09232">
    <property type="entry name" value="Snurportin-1_C"/>
    <property type="match status" value="1"/>
</dbReference>
<feature type="domain" description="Snurportin-1 m3G cap-binding" evidence="11">
    <location>
        <begin position="101"/>
        <end position="285"/>
    </location>
</feature>
<keyword evidence="8" id="KW-0694">RNA-binding</keyword>
<dbReference type="AlphaFoldDB" id="A0A194PN93"/>
<dbReference type="Pfam" id="PF21974">
    <property type="entry name" value="SPN1_m3Gcap_bd"/>
    <property type="match status" value="1"/>
</dbReference>
<evidence type="ECO:0000256" key="10">
    <source>
        <dbReference type="SAM" id="MobiDB-lite"/>
    </source>
</evidence>
<dbReference type="STRING" id="66420.A0A194PN93"/>
<proteinExistence type="inferred from homology"/>
<dbReference type="GO" id="GO:0061015">
    <property type="term" value="P:snRNA import into nucleus"/>
    <property type="evidence" value="ECO:0007669"/>
    <property type="project" value="InterPro"/>
</dbReference>
<comment type="function">
    <text evidence="1">Functions as an U snRNP-specific nuclear import adapter. Involved in the trimethylguanosine (m3G)-cap-dependent nuclear import of U snRNPs. Binds specifically to the terminal m3G-cap U snRNAs.</text>
</comment>
<dbReference type="SUPFAM" id="SSF56091">
    <property type="entry name" value="DNA ligase/mRNA capping enzyme, catalytic domain"/>
    <property type="match status" value="1"/>
</dbReference>
<comment type="similarity">
    <text evidence="4">Belongs to the snurportin family.</text>
</comment>
<evidence type="ECO:0000256" key="1">
    <source>
        <dbReference type="ARBA" id="ARBA00003975"/>
    </source>
</evidence>
<dbReference type="Proteomes" id="UP000053268">
    <property type="component" value="Unassembled WGS sequence"/>
</dbReference>
<organism evidence="12 13">
    <name type="scientific">Papilio xuthus</name>
    <name type="common">Asian swallowtail butterfly</name>
    <dbReference type="NCBI Taxonomy" id="66420"/>
    <lineage>
        <taxon>Eukaryota</taxon>
        <taxon>Metazoa</taxon>
        <taxon>Ecdysozoa</taxon>
        <taxon>Arthropoda</taxon>
        <taxon>Hexapoda</taxon>
        <taxon>Insecta</taxon>
        <taxon>Pterygota</taxon>
        <taxon>Neoptera</taxon>
        <taxon>Endopterygota</taxon>
        <taxon>Lepidoptera</taxon>
        <taxon>Glossata</taxon>
        <taxon>Ditrysia</taxon>
        <taxon>Papilionoidea</taxon>
        <taxon>Papilionidae</taxon>
        <taxon>Papilioninae</taxon>
        <taxon>Papilio</taxon>
    </lineage>
</organism>
<dbReference type="InterPro" id="IPR047857">
    <property type="entry name" value="Snurportin1_C"/>
</dbReference>
<evidence type="ECO:0000313" key="13">
    <source>
        <dbReference type="Proteomes" id="UP000053268"/>
    </source>
</evidence>
<keyword evidence="6" id="KW-0813">Transport</keyword>
<evidence type="ECO:0000256" key="2">
    <source>
        <dbReference type="ARBA" id="ARBA00004123"/>
    </source>
</evidence>
<evidence type="ECO:0000256" key="3">
    <source>
        <dbReference type="ARBA" id="ARBA00004496"/>
    </source>
</evidence>
<gene>
    <name evidence="12" type="ORF">RR46_11791</name>
</gene>
<dbReference type="PANTHER" id="PTHR13403">
    <property type="entry name" value="SNURPORTIN1 RNUT1 PROTEIN RNA, U TRANSPORTER 1"/>
    <property type="match status" value="1"/>
</dbReference>
<evidence type="ECO:0000256" key="6">
    <source>
        <dbReference type="ARBA" id="ARBA00022448"/>
    </source>
</evidence>
<keyword evidence="13" id="KW-1185">Reference proteome</keyword>
<dbReference type="InterPro" id="IPR017336">
    <property type="entry name" value="Snurportin-1"/>
</dbReference>
<dbReference type="Gene3D" id="3.30.470.30">
    <property type="entry name" value="DNA ligase/mRNA capping enzyme"/>
    <property type="match status" value="1"/>
</dbReference>
<dbReference type="GO" id="GO:0005634">
    <property type="term" value="C:nucleus"/>
    <property type="evidence" value="ECO:0007669"/>
    <property type="project" value="UniProtKB-SubCell"/>
</dbReference>
<evidence type="ECO:0000313" key="12">
    <source>
        <dbReference type="EMBL" id="KPI94787.1"/>
    </source>
</evidence>
<keyword evidence="9" id="KW-0539">Nucleus</keyword>
<evidence type="ECO:0000256" key="7">
    <source>
        <dbReference type="ARBA" id="ARBA00022490"/>
    </source>
</evidence>
<evidence type="ECO:0000256" key="9">
    <source>
        <dbReference type="ARBA" id="ARBA00023242"/>
    </source>
</evidence>
<protein>
    <recommendedName>
        <fullName evidence="5">Snurportin-1</fullName>
    </recommendedName>
</protein>
<evidence type="ECO:0000256" key="5">
    <source>
        <dbReference type="ARBA" id="ARBA00016034"/>
    </source>
</evidence>
<comment type="subcellular location">
    <subcellularLocation>
        <location evidence="3">Cytoplasm</location>
    </subcellularLocation>
    <subcellularLocation>
        <location evidence="2">Nucleus</location>
    </subcellularLocation>
</comment>
<feature type="compositionally biased region" description="Polar residues" evidence="10">
    <location>
        <begin position="332"/>
        <end position="342"/>
    </location>
</feature>
<dbReference type="EMBL" id="KQ459597">
    <property type="protein sequence ID" value="KPI94787.1"/>
    <property type="molecule type" value="Genomic_DNA"/>
</dbReference>
<dbReference type="PANTHER" id="PTHR13403:SF6">
    <property type="entry name" value="SNURPORTIN-1"/>
    <property type="match status" value="1"/>
</dbReference>
<keyword evidence="7" id="KW-0963">Cytoplasm</keyword>
<sequence>MDAVLQKFNSVLFYDDPRSADHETLYKNWGKYGNQEERRKEILNLQKGGRNDSLDQFRGILDFSRNTVGNSAHRYERQPAYRPNIYVAGFNKAPPTYKNVLMMSEWMVERPEDFNENWFVVPCPKGIRVLIVSDRGITKLYGKHGQFIKELRTVLPGGNTGDYVLRSGNFSVLDGFYLEKSNTLFVLDLLAWNSQPMTNGEAQFRQFWLQTHLLEIEGLQTISKKNNIKIKLLPSVPCYRDYFNGFMMKYPHFESNFPPLDGLLFYHKLANYSAGQTPLVGWLYPYMVREVLGYDIAVNPIYMRERPRTYIDQATFIQEFTQDSHKKRRNNRNASTSMETETVKEMTSPSAIYLPIGEQWQVSAIKTSGTEFLFEIETPKPMPVQEPQQQPRNRYF</sequence>
<evidence type="ECO:0000259" key="11">
    <source>
        <dbReference type="Pfam" id="PF21974"/>
    </source>
</evidence>
<name>A0A194PN93_PAPXU</name>
<feature type="region of interest" description="Disordered" evidence="10">
    <location>
        <begin position="322"/>
        <end position="342"/>
    </location>
</feature>
<dbReference type="GO" id="GO:0003723">
    <property type="term" value="F:RNA binding"/>
    <property type="evidence" value="ECO:0007669"/>
    <property type="project" value="UniProtKB-KW"/>
</dbReference>
<evidence type="ECO:0000256" key="4">
    <source>
        <dbReference type="ARBA" id="ARBA00007540"/>
    </source>
</evidence>
<reference evidence="12 13" key="1">
    <citation type="journal article" date="2015" name="Nat. Commun.">
        <title>Outbred genome sequencing and CRISPR/Cas9 gene editing in butterflies.</title>
        <authorList>
            <person name="Li X."/>
            <person name="Fan D."/>
            <person name="Zhang W."/>
            <person name="Liu G."/>
            <person name="Zhang L."/>
            <person name="Zhao L."/>
            <person name="Fang X."/>
            <person name="Chen L."/>
            <person name="Dong Y."/>
            <person name="Chen Y."/>
            <person name="Ding Y."/>
            <person name="Zhao R."/>
            <person name="Feng M."/>
            <person name="Zhu Y."/>
            <person name="Feng Y."/>
            <person name="Jiang X."/>
            <person name="Zhu D."/>
            <person name="Xiang H."/>
            <person name="Feng X."/>
            <person name="Li S."/>
            <person name="Wang J."/>
            <person name="Zhang G."/>
            <person name="Kronforst M.R."/>
            <person name="Wang W."/>
        </authorList>
    </citation>
    <scope>NUCLEOTIDE SEQUENCE [LARGE SCALE GENOMIC DNA]</scope>
    <source>
        <strain evidence="12">Ya'a_city_454_Px</strain>
        <tissue evidence="12">Whole body</tissue>
    </source>
</reference>
<dbReference type="GO" id="GO:0005737">
    <property type="term" value="C:cytoplasm"/>
    <property type="evidence" value="ECO:0007669"/>
    <property type="project" value="UniProtKB-SubCell"/>
</dbReference>